<dbReference type="SUPFAM" id="SSF52499">
    <property type="entry name" value="Isochorismatase-like hydrolases"/>
    <property type="match status" value="1"/>
</dbReference>
<dbReference type="PANTHER" id="PTHR11080">
    <property type="entry name" value="PYRAZINAMIDASE/NICOTINAMIDASE"/>
    <property type="match status" value="1"/>
</dbReference>
<evidence type="ECO:0000256" key="6">
    <source>
        <dbReference type="ARBA" id="ARBA00039017"/>
    </source>
</evidence>
<dbReference type="PANTHER" id="PTHR11080:SF2">
    <property type="entry name" value="LD05707P"/>
    <property type="match status" value="1"/>
</dbReference>
<protein>
    <recommendedName>
        <fullName evidence="6">nicotinamidase</fullName>
        <ecNumber evidence="6">3.5.1.19</ecNumber>
    </recommendedName>
    <alternativeName>
        <fullName evidence="7">Nicotinamide deamidase</fullName>
    </alternativeName>
</protein>
<reference evidence="10" key="1">
    <citation type="journal article" date="2011" name="Genome Biol.">
        <title>Comparative genomics of the social amoebae Dictyostelium discoideum and Dictyostelium purpureum.</title>
        <authorList>
            <consortium name="US DOE Joint Genome Institute (JGI-PGF)"/>
            <person name="Sucgang R."/>
            <person name="Kuo A."/>
            <person name="Tian X."/>
            <person name="Salerno W."/>
            <person name="Parikh A."/>
            <person name="Feasley C.L."/>
            <person name="Dalin E."/>
            <person name="Tu H."/>
            <person name="Huang E."/>
            <person name="Barry K."/>
            <person name="Lindquist E."/>
            <person name="Shapiro H."/>
            <person name="Bruce D."/>
            <person name="Schmutz J."/>
            <person name="Salamov A."/>
            <person name="Fey P."/>
            <person name="Gaudet P."/>
            <person name="Anjard C."/>
            <person name="Babu M.M."/>
            <person name="Basu S."/>
            <person name="Bushmanova Y."/>
            <person name="van der Wel H."/>
            <person name="Katoh-Kurasawa M."/>
            <person name="Dinh C."/>
            <person name="Coutinho P.M."/>
            <person name="Saito T."/>
            <person name="Elias M."/>
            <person name="Schaap P."/>
            <person name="Kay R.R."/>
            <person name="Henrissat B."/>
            <person name="Eichinger L."/>
            <person name="Rivero F."/>
            <person name="Putnam N.H."/>
            <person name="West C.M."/>
            <person name="Loomis W.F."/>
            <person name="Chisholm R.L."/>
            <person name="Shaulsky G."/>
            <person name="Strassmann J.E."/>
            <person name="Queller D.C."/>
            <person name="Kuspa A."/>
            <person name="Grigoriev I.V."/>
        </authorList>
    </citation>
    <scope>NUCLEOTIDE SEQUENCE [LARGE SCALE GENOMIC DNA]</scope>
    <source>
        <strain evidence="10">QSDP1</strain>
    </source>
</reference>
<dbReference type="OrthoDB" id="1739143at2759"/>
<dbReference type="NCBIfam" id="NF008623">
    <property type="entry name" value="PRK11609.1"/>
    <property type="match status" value="1"/>
</dbReference>
<evidence type="ECO:0000313" key="10">
    <source>
        <dbReference type="Proteomes" id="UP000001064"/>
    </source>
</evidence>
<proteinExistence type="inferred from homology"/>
<gene>
    <name evidence="9" type="ORF">DICPUDRAFT_155005</name>
</gene>
<keyword evidence="3" id="KW-0479">Metal-binding</keyword>
<dbReference type="FunFam" id="3.40.50.850:FF:000006">
    <property type="entry name" value="Bifunctional pyrazinamidase/nicotinamidase"/>
    <property type="match status" value="1"/>
</dbReference>
<dbReference type="Proteomes" id="UP000001064">
    <property type="component" value="Unassembled WGS sequence"/>
</dbReference>
<dbReference type="InParanoid" id="F0ZST9"/>
<dbReference type="Pfam" id="PF00857">
    <property type="entry name" value="Isochorismatase"/>
    <property type="match status" value="1"/>
</dbReference>
<dbReference type="eggNOG" id="KOG4003">
    <property type="taxonomic scope" value="Eukaryota"/>
</dbReference>
<evidence type="ECO:0000259" key="8">
    <source>
        <dbReference type="Pfam" id="PF00857"/>
    </source>
</evidence>
<evidence type="ECO:0000256" key="4">
    <source>
        <dbReference type="ARBA" id="ARBA00022801"/>
    </source>
</evidence>
<comment type="pathway">
    <text evidence="5">Cofactor biosynthesis; nicotinate biosynthesis; nicotinate from nicotinamide: step 1/1.</text>
</comment>
<sequence>MSCLIIVDVQNDFMEGGSLEVKNASEILKPINRLRDRHNFDMVVLSKDFHPLKHVSFASTHANKKPFDTVKTKSNSPQLLFPDHCVQNTYGSEFNKKLKVLESDTIITKGMNVDVDSYSAFFDNDKLSKTPLDNILKKNSIKNVYVCGLATDFCVSYTCLDAKSLGFNTFFLKDASRGISTESVEAAIKKMKESNINIIETEDLIRSTSKNL</sequence>
<dbReference type="RefSeq" id="XP_003290483.1">
    <property type="nucleotide sequence ID" value="XM_003290435.1"/>
</dbReference>
<dbReference type="GO" id="GO:0019363">
    <property type="term" value="P:pyridine nucleotide biosynthetic process"/>
    <property type="evidence" value="ECO:0007669"/>
    <property type="project" value="UniProtKB-KW"/>
</dbReference>
<evidence type="ECO:0000256" key="1">
    <source>
        <dbReference type="ARBA" id="ARBA00006336"/>
    </source>
</evidence>
<dbReference type="InterPro" id="IPR036380">
    <property type="entry name" value="Isochorismatase-like_sf"/>
</dbReference>
<dbReference type="InterPro" id="IPR000868">
    <property type="entry name" value="Isochorismatase-like_dom"/>
</dbReference>
<feature type="domain" description="Isochorismatase-like" evidence="8">
    <location>
        <begin position="2"/>
        <end position="203"/>
    </location>
</feature>
<dbReference type="OMA" id="DFVDSWP"/>
<dbReference type="VEuPathDB" id="AmoebaDB:DICPUDRAFT_155005"/>
<evidence type="ECO:0000256" key="5">
    <source>
        <dbReference type="ARBA" id="ARBA00037900"/>
    </source>
</evidence>
<dbReference type="CDD" id="cd01011">
    <property type="entry name" value="nicotinamidase"/>
    <property type="match status" value="1"/>
</dbReference>
<keyword evidence="2" id="KW-0662">Pyridine nucleotide biosynthesis</keyword>
<dbReference type="GO" id="GO:0046872">
    <property type="term" value="F:metal ion binding"/>
    <property type="evidence" value="ECO:0007669"/>
    <property type="project" value="UniProtKB-KW"/>
</dbReference>
<dbReference type="Gene3D" id="3.40.50.850">
    <property type="entry name" value="Isochorismatase-like"/>
    <property type="match status" value="1"/>
</dbReference>
<dbReference type="EC" id="3.5.1.19" evidence="6"/>
<evidence type="ECO:0000256" key="3">
    <source>
        <dbReference type="ARBA" id="ARBA00022723"/>
    </source>
</evidence>
<evidence type="ECO:0000313" key="9">
    <source>
        <dbReference type="EMBL" id="EGC33013.1"/>
    </source>
</evidence>
<comment type="similarity">
    <text evidence="1">Belongs to the isochorismatase family.</text>
</comment>
<organism evidence="9 10">
    <name type="scientific">Dictyostelium purpureum</name>
    <name type="common">Slime mold</name>
    <dbReference type="NCBI Taxonomy" id="5786"/>
    <lineage>
        <taxon>Eukaryota</taxon>
        <taxon>Amoebozoa</taxon>
        <taxon>Evosea</taxon>
        <taxon>Eumycetozoa</taxon>
        <taxon>Dictyostelia</taxon>
        <taxon>Dictyosteliales</taxon>
        <taxon>Dictyosteliaceae</taxon>
        <taxon>Dictyostelium</taxon>
    </lineage>
</organism>
<dbReference type="InterPro" id="IPR052347">
    <property type="entry name" value="Isochorismatase_Nicotinamidase"/>
</dbReference>
<evidence type="ECO:0000256" key="2">
    <source>
        <dbReference type="ARBA" id="ARBA00022642"/>
    </source>
</evidence>
<dbReference type="STRING" id="5786.F0ZST9"/>
<dbReference type="GeneID" id="10504830"/>
<accession>F0ZST9</accession>
<evidence type="ECO:0000256" key="7">
    <source>
        <dbReference type="ARBA" id="ARBA00043224"/>
    </source>
</evidence>
<dbReference type="AlphaFoldDB" id="F0ZST9"/>
<name>F0ZST9_DICPU</name>
<dbReference type="EMBL" id="GL871163">
    <property type="protein sequence ID" value="EGC33013.1"/>
    <property type="molecule type" value="Genomic_DNA"/>
</dbReference>
<dbReference type="GO" id="GO:0008936">
    <property type="term" value="F:nicotinamidase activity"/>
    <property type="evidence" value="ECO:0007669"/>
    <property type="project" value="UniProtKB-EC"/>
</dbReference>
<keyword evidence="10" id="KW-1185">Reference proteome</keyword>
<keyword evidence="4" id="KW-0378">Hydrolase</keyword>
<dbReference type="KEGG" id="dpp:DICPUDRAFT_155005"/>